<dbReference type="PANTHER" id="PTHR12246">
    <property type="entry name" value="PALMITOYLTRANSFERASE ZDHHC16"/>
    <property type="match status" value="1"/>
</dbReference>
<evidence type="ECO:0000256" key="3">
    <source>
        <dbReference type="ARBA" id="ARBA00022692"/>
    </source>
</evidence>
<evidence type="ECO:0000256" key="6">
    <source>
        <dbReference type="ARBA" id="ARBA00023315"/>
    </source>
</evidence>
<dbReference type="GO" id="GO:0019706">
    <property type="term" value="F:protein-cysteine S-palmitoyltransferase activity"/>
    <property type="evidence" value="ECO:0007669"/>
    <property type="project" value="UniProtKB-EC"/>
</dbReference>
<dbReference type="EC" id="2.3.1.225" evidence="7"/>
<evidence type="ECO:0000256" key="7">
    <source>
        <dbReference type="RuleBase" id="RU079119"/>
    </source>
</evidence>
<comment type="similarity">
    <text evidence="7">Belongs to the DHHC palmitoyltransferase family.</text>
</comment>
<organism evidence="9 10">
    <name type="scientific">Blepharisma stoltei</name>
    <dbReference type="NCBI Taxonomy" id="1481888"/>
    <lineage>
        <taxon>Eukaryota</taxon>
        <taxon>Sar</taxon>
        <taxon>Alveolata</taxon>
        <taxon>Ciliophora</taxon>
        <taxon>Postciliodesmatophora</taxon>
        <taxon>Heterotrichea</taxon>
        <taxon>Heterotrichida</taxon>
        <taxon>Blepharismidae</taxon>
        <taxon>Blepharisma</taxon>
    </lineage>
</organism>
<keyword evidence="4 7" id="KW-1133">Transmembrane helix</keyword>
<reference evidence="9" key="1">
    <citation type="submission" date="2021-09" db="EMBL/GenBank/DDBJ databases">
        <authorList>
            <consortium name="AG Swart"/>
            <person name="Singh M."/>
            <person name="Singh A."/>
            <person name="Seah K."/>
            <person name="Emmerich C."/>
        </authorList>
    </citation>
    <scope>NUCLEOTIDE SEQUENCE</scope>
    <source>
        <strain evidence="9">ATCC30299</strain>
    </source>
</reference>
<gene>
    <name evidence="9" type="ORF">BSTOLATCC_MIC34225</name>
</gene>
<keyword evidence="3 7" id="KW-0812">Transmembrane</keyword>
<feature type="domain" description="Palmitoyltransferase DHHC" evidence="8">
    <location>
        <begin position="87"/>
        <end position="212"/>
    </location>
</feature>
<protein>
    <recommendedName>
        <fullName evidence="7">Palmitoyltransferase</fullName>
        <ecNumber evidence="7">2.3.1.225</ecNumber>
    </recommendedName>
</protein>
<dbReference type="AlphaFoldDB" id="A0AAU9JC78"/>
<feature type="transmembrane region" description="Helical" evidence="7">
    <location>
        <begin position="172"/>
        <end position="191"/>
    </location>
</feature>
<sequence length="284" mass="33518">MVYVTKSFGYIIQALLIFMIHLMVYYETNPIKEMLDEFSDYENLFNYITGWPIYIFVMINYILACTMHPGKIRENWELCYNYPKSQVTYCEACKVVKPPRSWHCVRCGFCVVKRDHHCDFTNQCVGYGNIKPFTFFCIFGFIGCAQFLVRSLQYSYHWINDDLECVKAYSKTYMIFLWFLMYVVLAFALFLTTITKRIIMNVLYNTTTLEQMVIADGALRPCEFITVENNAFDLGEIPNWVQSFGINPLLWFWPISPSRNGVTLGPFFNYLEALFDAKYHMKMI</sequence>
<dbReference type="InterPro" id="IPR039859">
    <property type="entry name" value="PFA4/ZDH16/20/ERF2-like"/>
</dbReference>
<evidence type="ECO:0000256" key="5">
    <source>
        <dbReference type="ARBA" id="ARBA00023136"/>
    </source>
</evidence>
<evidence type="ECO:0000313" key="9">
    <source>
        <dbReference type="EMBL" id="CAG9323576.1"/>
    </source>
</evidence>
<comment type="caution">
    <text evidence="9">The sequence shown here is derived from an EMBL/GenBank/DDBJ whole genome shotgun (WGS) entry which is preliminary data.</text>
</comment>
<evidence type="ECO:0000313" key="10">
    <source>
        <dbReference type="Proteomes" id="UP001162131"/>
    </source>
</evidence>
<keyword evidence="6 7" id="KW-0012">Acyltransferase</keyword>
<dbReference type="PROSITE" id="PS50216">
    <property type="entry name" value="DHHC"/>
    <property type="match status" value="1"/>
</dbReference>
<dbReference type="EMBL" id="CAJZBQ010000034">
    <property type="protein sequence ID" value="CAG9323576.1"/>
    <property type="molecule type" value="Genomic_DNA"/>
</dbReference>
<feature type="transmembrane region" description="Helical" evidence="7">
    <location>
        <begin position="7"/>
        <end position="24"/>
    </location>
</feature>
<evidence type="ECO:0000259" key="8">
    <source>
        <dbReference type="Pfam" id="PF01529"/>
    </source>
</evidence>
<name>A0AAU9JC78_9CILI</name>
<feature type="transmembrane region" description="Helical" evidence="7">
    <location>
        <begin position="133"/>
        <end position="152"/>
    </location>
</feature>
<evidence type="ECO:0000256" key="1">
    <source>
        <dbReference type="ARBA" id="ARBA00004141"/>
    </source>
</evidence>
<keyword evidence="5 7" id="KW-0472">Membrane</keyword>
<comment type="catalytic activity">
    <reaction evidence="7">
        <text>L-cysteinyl-[protein] + hexadecanoyl-CoA = S-hexadecanoyl-L-cysteinyl-[protein] + CoA</text>
        <dbReference type="Rhea" id="RHEA:36683"/>
        <dbReference type="Rhea" id="RHEA-COMP:10131"/>
        <dbReference type="Rhea" id="RHEA-COMP:11032"/>
        <dbReference type="ChEBI" id="CHEBI:29950"/>
        <dbReference type="ChEBI" id="CHEBI:57287"/>
        <dbReference type="ChEBI" id="CHEBI:57379"/>
        <dbReference type="ChEBI" id="CHEBI:74151"/>
        <dbReference type="EC" id="2.3.1.225"/>
    </reaction>
</comment>
<dbReference type="GO" id="GO:0016020">
    <property type="term" value="C:membrane"/>
    <property type="evidence" value="ECO:0007669"/>
    <property type="project" value="UniProtKB-SubCell"/>
</dbReference>
<evidence type="ECO:0000256" key="4">
    <source>
        <dbReference type="ARBA" id="ARBA00022989"/>
    </source>
</evidence>
<accession>A0AAU9JC78</accession>
<keyword evidence="10" id="KW-1185">Reference proteome</keyword>
<dbReference type="Pfam" id="PF01529">
    <property type="entry name" value="DHHC"/>
    <property type="match status" value="1"/>
</dbReference>
<evidence type="ECO:0000256" key="2">
    <source>
        <dbReference type="ARBA" id="ARBA00022679"/>
    </source>
</evidence>
<proteinExistence type="inferred from homology"/>
<dbReference type="InterPro" id="IPR001594">
    <property type="entry name" value="Palmitoyltrfase_DHHC"/>
</dbReference>
<keyword evidence="2 7" id="KW-0808">Transferase</keyword>
<comment type="subcellular location">
    <subcellularLocation>
        <location evidence="1">Membrane</location>
        <topology evidence="1">Multi-pass membrane protein</topology>
    </subcellularLocation>
</comment>
<feature type="transmembrane region" description="Helical" evidence="7">
    <location>
        <begin position="44"/>
        <end position="63"/>
    </location>
</feature>
<dbReference type="Proteomes" id="UP001162131">
    <property type="component" value="Unassembled WGS sequence"/>
</dbReference>
<comment type="domain">
    <text evidence="7">The DHHC domain is required for palmitoyltransferase activity.</text>
</comment>